<evidence type="ECO:0000256" key="1">
    <source>
        <dbReference type="SAM" id="Phobius"/>
    </source>
</evidence>
<keyword evidence="3" id="KW-1185">Reference proteome</keyword>
<dbReference type="AlphaFoldDB" id="A0A238WZJ7"/>
<dbReference type="Pfam" id="PF13630">
    <property type="entry name" value="SdpI"/>
    <property type="match status" value="1"/>
</dbReference>
<name>A0A238WZJ7_HALVU</name>
<protein>
    <submittedName>
        <fullName evidence="2">Uncharacterized membrane protein</fullName>
    </submittedName>
</protein>
<evidence type="ECO:0000313" key="3">
    <source>
        <dbReference type="Proteomes" id="UP000198397"/>
    </source>
</evidence>
<evidence type="ECO:0000313" key="2">
    <source>
        <dbReference type="EMBL" id="SNR51029.1"/>
    </source>
</evidence>
<reference evidence="2 3" key="1">
    <citation type="submission" date="2017-06" db="EMBL/GenBank/DDBJ databases">
        <authorList>
            <person name="Kim H.J."/>
            <person name="Triplett B.A."/>
        </authorList>
    </citation>
    <scope>NUCLEOTIDE SEQUENCE [LARGE SCALE GENOMIC DNA]</scope>
    <source>
        <strain evidence="2 3">DSM 8800</strain>
    </source>
</reference>
<dbReference type="PANTHER" id="PTHR37810:SF5">
    <property type="entry name" value="IMMUNITY PROTEIN SDPI"/>
    <property type="match status" value="1"/>
</dbReference>
<keyword evidence="1" id="KW-0812">Transmembrane</keyword>
<feature type="transmembrane region" description="Helical" evidence="1">
    <location>
        <begin position="6"/>
        <end position="24"/>
    </location>
</feature>
<accession>A0A238WZJ7</accession>
<dbReference type="PANTHER" id="PTHR37810">
    <property type="entry name" value="IMMUNITY PROTEIN SDPI"/>
    <property type="match status" value="1"/>
</dbReference>
<proteinExistence type="predicted"/>
<dbReference type="InterPro" id="IPR026272">
    <property type="entry name" value="SdpI"/>
</dbReference>
<feature type="transmembrane region" description="Helical" evidence="1">
    <location>
        <begin position="139"/>
        <end position="161"/>
    </location>
</feature>
<feature type="transmembrane region" description="Helical" evidence="1">
    <location>
        <begin position="70"/>
        <end position="89"/>
    </location>
</feature>
<gene>
    <name evidence="2" type="ORF">SAMN06264855_1114</name>
</gene>
<organism evidence="2 3">
    <name type="scientific">Halorubrum vacuolatum</name>
    <name type="common">Natronobacterium vacuolatum</name>
    <dbReference type="NCBI Taxonomy" id="63740"/>
    <lineage>
        <taxon>Archaea</taxon>
        <taxon>Methanobacteriati</taxon>
        <taxon>Methanobacteriota</taxon>
        <taxon>Stenosarchaea group</taxon>
        <taxon>Halobacteria</taxon>
        <taxon>Halobacteriales</taxon>
        <taxon>Haloferacaceae</taxon>
        <taxon>Halorubrum</taxon>
    </lineage>
</organism>
<dbReference type="Proteomes" id="UP000198397">
    <property type="component" value="Unassembled WGS sequence"/>
</dbReference>
<feature type="transmembrane region" description="Helical" evidence="1">
    <location>
        <begin position="44"/>
        <end position="64"/>
    </location>
</feature>
<sequence>MPRETALWAIPAVSAGLLALFALIPRIDPLRGNIEAFRAEYDWFIVIFTAFLAAIHVGILAFNLGYEFDMISLILIGIAGLFYYCGVLLSKAKQNWFVGIRTPWTLTSEVVWDRTHALGAKLFKLTAVLAAIGAFANEYAIYLLVIPLLATVVITIAYSYYVYQQLESEGTNSGSA</sequence>
<dbReference type="PIRSF" id="PIRSF038959">
    <property type="entry name" value="SdpI"/>
    <property type="match status" value="1"/>
</dbReference>
<dbReference type="EMBL" id="FZNQ01000011">
    <property type="protein sequence ID" value="SNR51029.1"/>
    <property type="molecule type" value="Genomic_DNA"/>
</dbReference>
<dbReference type="GO" id="GO:0009636">
    <property type="term" value="P:response to toxic substance"/>
    <property type="evidence" value="ECO:0007669"/>
    <property type="project" value="TreeGrafter"/>
</dbReference>
<keyword evidence="1" id="KW-0472">Membrane</keyword>
<keyword evidence="1" id="KW-1133">Transmembrane helix</keyword>
<dbReference type="InterPro" id="IPR025962">
    <property type="entry name" value="SdpI/YhfL"/>
</dbReference>